<evidence type="ECO:0000313" key="3">
    <source>
        <dbReference type="Proteomes" id="UP000034617"/>
    </source>
</evidence>
<dbReference type="InterPro" id="IPR001296">
    <property type="entry name" value="Glyco_trans_1"/>
</dbReference>
<dbReference type="AlphaFoldDB" id="A0A0G1GW17"/>
<evidence type="ECO:0000313" key="2">
    <source>
        <dbReference type="EMBL" id="KKT38835.1"/>
    </source>
</evidence>
<dbReference type="SUPFAM" id="SSF53756">
    <property type="entry name" value="UDP-Glycosyltransferase/glycogen phosphorylase"/>
    <property type="match status" value="1"/>
</dbReference>
<dbReference type="Pfam" id="PF00534">
    <property type="entry name" value="Glycos_transf_1"/>
    <property type="match status" value="1"/>
</dbReference>
<reference evidence="2 3" key="1">
    <citation type="journal article" date="2015" name="Nature">
        <title>rRNA introns, odd ribosomes, and small enigmatic genomes across a large radiation of phyla.</title>
        <authorList>
            <person name="Brown C.T."/>
            <person name="Hug L.A."/>
            <person name="Thomas B.C."/>
            <person name="Sharon I."/>
            <person name="Castelle C.J."/>
            <person name="Singh A."/>
            <person name="Wilkins M.J."/>
            <person name="Williams K.H."/>
            <person name="Banfield J.F."/>
        </authorList>
    </citation>
    <scope>NUCLEOTIDE SEQUENCE [LARGE SCALE GENOMIC DNA]</scope>
</reference>
<organism evidence="2 3">
    <name type="scientific">Candidatus Gottesmanbacteria bacterium GW2011_GWB1_44_11c</name>
    <dbReference type="NCBI Taxonomy" id="1618447"/>
    <lineage>
        <taxon>Bacteria</taxon>
        <taxon>Candidatus Gottesmaniibacteriota</taxon>
    </lineage>
</organism>
<gene>
    <name evidence="2" type="ORF">UW22_C0005G0009</name>
</gene>
<dbReference type="PANTHER" id="PTHR12526">
    <property type="entry name" value="GLYCOSYLTRANSFERASE"/>
    <property type="match status" value="1"/>
</dbReference>
<keyword evidence="2" id="KW-0808">Transferase</keyword>
<dbReference type="GO" id="GO:0016757">
    <property type="term" value="F:glycosyltransferase activity"/>
    <property type="evidence" value="ECO:0007669"/>
    <property type="project" value="InterPro"/>
</dbReference>
<proteinExistence type="predicted"/>
<dbReference type="Gene3D" id="3.40.50.2000">
    <property type="entry name" value="Glycogen Phosphorylase B"/>
    <property type="match status" value="2"/>
</dbReference>
<dbReference type="EMBL" id="LCHM01000005">
    <property type="protein sequence ID" value="KKT38835.1"/>
    <property type="molecule type" value="Genomic_DNA"/>
</dbReference>
<evidence type="ECO:0000259" key="1">
    <source>
        <dbReference type="Pfam" id="PF00534"/>
    </source>
</evidence>
<comment type="caution">
    <text evidence="2">The sequence shown here is derived from an EMBL/GenBank/DDBJ whole genome shotgun (WGS) entry which is preliminary data.</text>
</comment>
<protein>
    <submittedName>
        <fullName evidence="2">Glycosyl transferase group 1</fullName>
    </submittedName>
</protein>
<name>A0A0G1GW17_9BACT</name>
<dbReference type="PANTHER" id="PTHR12526:SF595">
    <property type="entry name" value="BLL5217 PROTEIN"/>
    <property type="match status" value="1"/>
</dbReference>
<dbReference type="Proteomes" id="UP000034617">
    <property type="component" value="Unassembled WGS sequence"/>
</dbReference>
<feature type="domain" description="Glycosyl transferase family 1" evidence="1">
    <location>
        <begin position="191"/>
        <end position="317"/>
    </location>
</feature>
<sequence>MNLGMFITPNHTVPPDDPAIAAPWHIVGALSDELTRRNRFVVSLFAPIGSKTTASLYDFSTPPTIRTASSLSKDAYQKKEADDEAVFFHRMMEVGKEKNIHLFHLHQALRMYPLILRAPKECLFLITLHDPMTGKKRDAVLELSTLSNCFFVSISNSQRSDVKADFAGTVYHGLDLGKFPFSASEAYGFSVFGRIIPVKGQDDAIEACKRVGAPLTIIGQAVRDTEENRTFWEKHILPQIDDSHIRYVPFIHRGDLPPYYQRTKAILMPIKWEEPFGLVMIEAMSSGTPVVAYNRGSVPEIIKDGVTGFIIDPDPSADGQVPGRTGKGTWVIKKQGVDGLVEAMGRIGEIDRLACRKHVEEHFTVETMATGYETIYEKILRGRSQIIS</sequence>
<accession>A0A0G1GW17</accession>